<dbReference type="AlphaFoldDB" id="A0A0D7B463"/>
<dbReference type="GO" id="GO:0000226">
    <property type="term" value="P:microtubule cytoskeleton organization"/>
    <property type="evidence" value="ECO:0007669"/>
    <property type="project" value="TreeGrafter"/>
</dbReference>
<keyword evidence="6" id="KW-1185">Reference proteome</keyword>
<dbReference type="Pfam" id="PF12612">
    <property type="entry name" value="TFCD_C"/>
    <property type="match status" value="1"/>
</dbReference>
<evidence type="ECO:0000256" key="1">
    <source>
        <dbReference type="ARBA" id="ARBA00023186"/>
    </source>
</evidence>
<name>A0A0D7B463_9AGAR</name>
<dbReference type="SUPFAM" id="SSF48371">
    <property type="entry name" value="ARM repeat"/>
    <property type="match status" value="2"/>
</dbReference>
<dbReference type="InterPro" id="IPR022577">
    <property type="entry name" value="TBCD_C"/>
</dbReference>
<dbReference type="Pfam" id="PF23579">
    <property type="entry name" value="ARM_TBCD"/>
    <property type="match status" value="1"/>
</dbReference>
<dbReference type="STRING" id="1314674.A0A0D7B463"/>
<feature type="domain" description="Tubulin-folding cofactor D ARM repeats" evidence="4">
    <location>
        <begin position="309"/>
        <end position="502"/>
    </location>
</feature>
<evidence type="ECO:0000313" key="5">
    <source>
        <dbReference type="EMBL" id="KIY64974.1"/>
    </source>
</evidence>
<evidence type="ECO:0000259" key="3">
    <source>
        <dbReference type="Pfam" id="PF12612"/>
    </source>
</evidence>
<dbReference type="InterPro" id="IPR021133">
    <property type="entry name" value="HEAT_type_2"/>
</dbReference>
<reference evidence="5 6" key="1">
    <citation type="journal article" date="2015" name="Fungal Genet. Biol.">
        <title>Evolution of novel wood decay mechanisms in Agaricales revealed by the genome sequences of Fistulina hepatica and Cylindrobasidium torrendii.</title>
        <authorList>
            <person name="Floudas D."/>
            <person name="Held B.W."/>
            <person name="Riley R."/>
            <person name="Nagy L.G."/>
            <person name="Koehler G."/>
            <person name="Ransdell A.S."/>
            <person name="Younus H."/>
            <person name="Chow J."/>
            <person name="Chiniquy J."/>
            <person name="Lipzen A."/>
            <person name="Tritt A."/>
            <person name="Sun H."/>
            <person name="Haridas S."/>
            <person name="LaButti K."/>
            <person name="Ohm R.A."/>
            <person name="Kues U."/>
            <person name="Blanchette R.A."/>
            <person name="Grigoriev I.V."/>
            <person name="Minto R.E."/>
            <person name="Hibbett D.S."/>
        </authorList>
    </citation>
    <scope>NUCLEOTIDE SEQUENCE [LARGE SCALE GENOMIC DNA]</scope>
    <source>
        <strain evidence="5 6">FP15055 ss-10</strain>
    </source>
</reference>
<dbReference type="GO" id="GO:0007023">
    <property type="term" value="P:post-chaperonin tubulin folding pathway"/>
    <property type="evidence" value="ECO:0007669"/>
    <property type="project" value="InterPro"/>
</dbReference>
<dbReference type="PROSITE" id="PS50077">
    <property type="entry name" value="HEAT_REPEAT"/>
    <property type="match status" value="1"/>
</dbReference>
<organism evidence="5 6">
    <name type="scientific">Cylindrobasidium torrendii FP15055 ss-10</name>
    <dbReference type="NCBI Taxonomy" id="1314674"/>
    <lineage>
        <taxon>Eukaryota</taxon>
        <taxon>Fungi</taxon>
        <taxon>Dikarya</taxon>
        <taxon>Basidiomycota</taxon>
        <taxon>Agaricomycotina</taxon>
        <taxon>Agaricomycetes</taxon>
        <taxon>Agaricomycetidae</taxon>
        <taxon>Agaricales</taxon>
        <taxon>Marasmiineae</taxon>
        <taxon>Physalacriaceae</taxon>
        <taxon>Cylindrobasidium</taxon>
    </lineage>
</organism>
<feature type="repeat" description="HEAT" evidence="2">
    <location>
        <begin position="323"/>
        <end position="360"/>
    </location>
</feature>
<dbReference type="Gene3D" id="1.25.10.10">
    <property type="entry name" value="Leucine-rich Repeat Variant"/>
    <property type="match status" value="2"/>
</dbReference>
<dbReference type="Pfam" id="PF25767">
    <property type="entry name" value="ARM_TBCD_2nd"/>
    <property type="match status" value="1"/>
</dbReference>
<accession>A0A0D7B463</accession>
<feature type="domain" description="Tubulin-folding cofactor D C-terminal" evidence="3">
    <location>
        <begin position="767"/>
        <end position="948"/>
    </location>
</feature>
<dbReference type="PANTHER" id="PTHR12658">
    <property type="entry name" value="BETA-TUBULIN COFACTOR D"/>
    <property type="match status" value="1"/>
</dbReference>
<proteinExistence type="predicted"/>
<dbReference type="GO" id="GO:0048487">
    <property type="term" value="F:beta-tubulin binding"/>
    <property type="evidence" value="ECO:0007669"/>
    <property type="project" value="InterPro"/>
</dbReference>
<dbReference type="InterPro" id="IPR033162">
    <property type="entry name" value="TBCD"/>
</dbReference>
<protein>
    <submittedName>
        <fullName evidence="5">ARM repeat-containing protein</fullName>
    </submittedName>
</protein>
<dbReference type="GO" id="GO:0007021">
    <property type="term" value="P:tubulin complex assembly"/>
    <property type="evidence" value="ECO:0007669"/>
    <property type="project" value="InterPro"/>
</dbReference>
<gene>
    <name evidence="5" type="ORF">CYLTODRAFT_432405</name>
</gene>
<dbReference type="InterPro" id="IPR058033">
    <property type="entry name" value="ARM_TBCD_2nd"/>
</dbReference>
<sequence>MAEELLERQLFSAFSEYEDVLNYQSKLLATNLSVDPTSEEDAVEEGIQTKIYGTLASYQEQSYLLDPYLERLVVPVITTLKEHASLLVQNPSHPSSVKRVTRVSMLMYQYIKCRGSKTIIRFFPHEIADLSVVLGFMQLDAVAPDDPDLEQWTLRYVFLLWLSIICMLPFDLAQFDESEGDNSTSKAIEAIGKKYLSAAGLERHGAALVLSRLYMRKDTINDLRSFVGWTRDVVEESTDLFSIIGTLQILNELLKSAPAAQAEIVYNAMDALTRALDASVFISNTLVRKYRSKFISRCALRMLPPKIQLEEEEVDVPEEIETILEQLFNTLQDRDTVVRWSAAKSVARIAAALPADFSDQICSTVMNQFSIHSITAATIYDMPTIAENTWHGACLACAEMARRGLVRAELLPVLVDWVCKALYFDLRKGAHSIGSNVRDAAAYVIWSLPRSKEPSELAPFASRLAQKLVTVSLFDREIHIRRAASAAFQENVGRTGLFSQGIDVLRKTDFYAVSIRRNAFTVAAPQVAEHLEYRDSMLAHLLDISLRHWDINIRTLASESIQMICLKDMEALAPEVFRKASQLLESTDNVDIHGGLLALAQLSVAYKEHTTTPEERERHMQDIFQRISTIPHAVVVGPRSEIVTAAACELIAQTITVKELEDSAVPQWRKIVDHGIKHRSVVVQDAAANAMSALSSLVDCIPPNVFRQLVDKLLDGLDDYTTDERGDVGSWVRISCINGLTAIVEALVVHSAGIQEYELYFPPETYHAIVNGILKQGFERLDNVRHDSGECIQRFINLSPPATDKPQRWALPDADILRGLFVATDWADGSWLFPRAVQMLELDAYRRPVLLGLLASVGSRTESTHKPVSRSIVAHVKSLPRMNAATLVHDLLKHAKANWNANSTVLPVLQTLNILLEGGALEDLDTQTLEAMQALAVRSVDKIKNIQRIQEAMKIVAKLIEFPTIFDKCVKSLPLFLSHRFPSVRSETAEALYLVLQSIDIDKETDDIEEVLLETEWSAPDVQEHAQKVVDLFLAA</sequence>
<dbReference type="GO" id="GO:0005096">
    <property type="term" value="F:GTPase activator activity"/>
    <property type="evidence" value="ECO:0007669"/>
    <property type="project" value="InterPro"/>
</dbReference>
<dbReference type="PANTHER" id="PTHR12658:SF0">
    <property type="entry name" value="TUBULIN-SPECIFIC CHAPERONE D"/>
    <property type="match status" value="1"/>
</dbReference>
<dbReference type="InterPro" id="IPR011989">
    <property type="entry name" value="ARM-like"/>
</dbReference>
<dbReference type="OrthoDB" id="1735853at2759"/>
<keyword evidence="1" id="KW-0143">Chaperone</keyword>
<dbReference type="InterPro" id="IPR016024">
    <property type="entry name" value="ARM-type_fold"/>
</dbReference>
<evidence type="ECO:0000259" key="4">
    <source>
        <dbReference type="Pfam" id="PF25767"/>
    </source>
</evidence>
<evidence type="ECO:0000256" key="2">
    <source>
        <dbReference type="PROSITE-ProRule" id="PRU00103"/>
    </source>
</evidence>
<dbReference type="EMBL" id="KN880610">
    <property type="protein sequence ID" value="KIY64974.1"/>
    <property type="molecule type" value="Genomic_DNA"/>
</dbReference>
<dbReference type="Proteomes" id="UP000054007">
    <property type="component" value="Unassembled WGS sequence"/>
</dbReference>
<evidence type="ECO:0000313" key="6">
    <source>
        <dbReference type="Proteomes" id="UP000054007"/>
    </source>
</evidence>